<dbReference type="Proteomes" id="UP000243799">
    <property type="component" value="Unassembled WGS sequence"/>
</dbReference>
<name>A0A1I1B5P9_9PSEU</name>
<feature type="transmembrane region" description="Helical" evidence="1">
    <location>
        <begin position="6"/>
        <end position="27"/>
    </location>
</feature>
<evidence type="ECO:0000256" key="1">
    <source>
        <dbReference type="SAM" id="Phobius"/>
    </source>
</evidence>
<evidence type="ECO:0000313" key="2">
    <source>
        <dbReference type="EMBL" id="SFB45699.1"/>
    </source>
</evidence>
<sequence length="194" mass="22832">MSQVPVWVPIVVAALGFVGVVTSQLIAGWREDRRWRREAEREELRWRRERQRDWEVRNLDGRADAYSQVIGSIEAFDWVLFRARRVVESGAELDEHLTADLRAVSEQARNSLGAVNLHSPERIRVMLREAMMPRSRLSMRLLDGERRDDLRELWDTGQRQYRLMRIEMRRDLGLDAEEDPDRLRAEIRAHSGSS</sequence>
<organism evidence="2 3">
    <name type="scientific">Amycolatopsis marina</name>
    <dbReference type="NCBI Taxonomy" id="490629"/>
    <lineage>
        <taxon>Bacteria</taxon>
        <taxon>Bacillati</taxon>
        <taxon>Actinomycetota</taxon>
        <taxon>Actinomycetes</taxon>
        <taxon>Pseudonocardiales</taxon>
        <taxon>Pseudonocardiaceae</taxon>
        <taxon>Amycolatopsis</taxon>
    </lineage>
</organism>
<gene>
    <name evidence="2" type="ORF">SAMN05216266_11288</name>
</gene>
<protein>
    <submittedName>
        <fullName evidence="2">Uncharacterized protein</fullName>
    </submittedName>
</protein>
<evidence type="ECO:0000313" key="3">
    <source>
        <dbReference type="Proteomes" id="UP000243799"/>
    </source>
</evidence>
<keyword evidence="3" id="KW-1185">Reference proteome</keyword>
<dbReference type="OrthoDB" id="3632269at2"/>
<dbReference type="EMBL" id="FOKG01000012">
    <property type="protein sequence ID" value="SFB45699.1"/>
    <property type="molecule type" value="Genomic_DNA"/>
</dbReference>
<accession>A0A1I1B5P9</accession>
<proteinExistence type="predicted"/>
<reference evidence="3" key="1">
    <citation type="submission" date="2016-10" db="EMBL/GenBank/DDBJ databases">
        <authorList>
            <person name="Varghese N."/>
            <person name="Submissions S."/>
        </authorList>
    </citation>
    <scope>NUCLEOTIDE SEQUENCE [LARGE SCALE GENOMIC DNA]</scope>
    <source>
        <strain evidence="3">CGMCC 4.3568</strain>
    </source>
</reference>
<keyword evidence="1" id="KW-0812">Transmembrane</keyword>
<dbReference type="RefSeq" id="WP_091674783.1">
    <property type="nucleotide sequence ID" value="NZ_FOKG01000012.1"/>
</dbReference>
<dbReference type="AlphaFoldDB" id="A0A1I1B5P9"/>
<keyword evidence="1" id="KW-0472">Membrane</keyword>
<keyword evidence="1" id="KW-1133">Transmembrane helix</keyword>
<dbReference type="STRING" id="490629.SAMN05216266_11288"/>